<feature type="compositionally biased region" description="Gly residues" evidence="1">
    <location>
        <begin position="97"/>
        <end position="111"/>
    </location>
</feature>
<feature type="region of interest" description="Disordered" evidence="1">
    <location>
        <begin position="57"/>
        <end position="111"/>
    </location>
</feature>
<keyword evidence="3" id="KW-1185">Reference proteome</keyword>
<name>A0A2I0SSX5_9ACTN</name>
<evidence type="ECO:0000313" key="3">
    <source>
        <dbReference type="Proteomes" id="UP000236178"/>
    </source>
</evidence>
<evidence type="ECO:0000313" key="2">
    <source>
        <dbReference type="EMBL" id="PKT73003.1"/>
    </source>
</evidence>
<dbReference type="OrthoDB" id="3389580at2"/>
<sequence length="111" mass="12495">MADDWDLMDRVDAVVLGMGYIGESRAAEVAQTVPESRARILDWLRVARDSQDRHREVSPLARRVSGRPRCAGRRRKNWASTTPRCPAVRSRRRRGEAGWGELGGQVGLGKR</sequence>
<proteinExistence type="predicted"/>
<reference evidence="2 3" key="1">
    <citation type="submission" date="2017-12" db="EMBL/GenBank/DDBJ databases">
        <title>Streptomyces populusis sp. nov., a novel endophytic actinobacterium isolated from stems of Populus adenopoda Maxim.</title>
        <authorList>
            <person name="Wang Z."/>
        </authorList>
    </citation>
    <scope>NUCLEOTIDE SEQUENCE [LARGE SCALE GENOMIC DNA]</scope>
    <source>
        <strain evidence="2 3">A249</strain>
    </source>
</reference>
<gene>
    <name evidence="2" type="ORF">CW362_10830</name>
</gene>
<protein>
    <submittedName>
        <fullName evidence="2">Uncharacterized protein</fullName>
    </submittedName>
</protein>
<organism evidence="2 3">
    <name type="scientific">Streptomyces populi</name>
    <dbReference type="NCBI Taxonomy" id="2058924"/>
    <lineage>
        <taxon>Bacteria</taxon>
        <taxon>Bacillati</taxon>
        <taxon>Actinomycetota</taxon>
        <taxon>Actinomycetes</taxon>
        <taxon>Kitasatosporales</taxon>
        <taxon>Streptomycetaceae</taxon>
        <taxon>Streptomyces</taxon>
    </lineage>
</organism>
<evidence type="ECO:0000256" key="1">
    <source>
        <dbReference type="SAM" id="MobiDB-lite"/>
    </source>
</evidence>
<dbReference type="Proteomes" id="UP000236178">
    <property type="component" value="Unassembled WGS sequence"/>
</dbReference>
<dbReference type="EMBL" id="PJOS01000015">
    <property type="protein sequence ID" value="PKT73003.1"/>
    <property type="molecule type" value="Genomic_DNA"/>
</dbReference>
<dbReference type="AlphaFoldDB" id="A0A2I0SSX5"/>
<feature type="compositionally biased region" description="Basic residues" evidence="1">
    <location>
        <begin position="64"/>
        <end position="77"/>
    </location>
</feature>
<comment type="caution">
    <text evidence="2">The sequence shown here is derived from an EMBL/GenBank/DDBJ whole genome shotgun (WGS) entry which is preliminary data.</text>
</comment>
<accession>A0A2I0SSX5</accession>